<evidence type="ECO:0000256" key="1">
    <source>
        <dbReference type="SAM" id="MobiDB-lite"/>
    </source>
</evidence>
<evidence type="ECO:0000313" key="2">
    <source>
        <dbReference type="EMBL" id="EZF48998.1"/>
    </source>
</evidence>
<dbReference type="OrthoDB" id="10650665at2759"/>
<dbReference type="HOGENOM" id="CLU_2016847_0_0_1"/>
<reference evidence="2" key="1">
    <citation type="submission" date="2014-02" db="EMBL/GenBank/DDBJ databases">
        <title>The Genome Sequence of Trichophyton rubrum (morphotype fischeri) CBS 288.86.</title>
        <authorList>
            <consortium name="The Broad Institute Genomics Platform"/>
            <person name="Cuomo C.A."/>
            <person name="White T.C."/>
            <person name="Graser Y."/>
            <person name="Martinez-Rossi N."/>
            <person name="Heitman J."/>
            <person name="Young S.K."/>
            <person name="Zeng Q."/>
            <person name="Gargeya S."/>
            <person name="Abouelleil A."/>
            <person name="Alvarado L."/>
            <person name="Chapman S.B."/>
            <person name="Gainer-Dewar J."/>
            <person name="Goldberg J."/>
            <person name="Griggs A."/>
            <person name="Gujja S."/>
            <person name="Hansen M."/>
            <person name="Howarth C."/>
            <person name="Imamovic A."/>
            <person name="Larimer J."/>
            <person name="Martinez D."/>
            <person name="Murphy C."/>
            <person name="Pearson M.D."/>
            <person name="Persinoti G."/>
            <person name="Poon T."/>
            <person name="Priest M."/>
            <person name="Roberts A.D."/>
            <person name="Saif S."/>
            <person name="Shea T.D."/>
            <person name="Sykes S.N."/>
            <person name="Wortman J."/>
            <person name="Nusbaum C."/>
            <person name="Birren B."/>
        </authorList>
    </citation>
    <scope>NUCLEOTIDE SEQUENCE [LARGE SCALE GENOMIC DNA]</scope>
    <source>
        <strain evidence="2">CBS 288.86</strain>
    </source>
</reference>
<gene>
    <name evidence="2" type="ORF">H103_07450</name>
</gene>
<sequence length="123" mass="12996">MGREMEKTTARLSAGGFPRQPAKPVPARGGDAEAKRPAERRGLRSCPSLCVSSGVRSSDKGLSLYGPGNDGARSHQRGFPEKSGVCHSVSSARTMGTIKGPHNMIGYLQLGVLVQDSLLCVYP</sequence>
<protein>
    <submittedName>
        <fullName evidence="2">Uncharacterized protein</fullName>
    </submittedName>
</protein>
<dbReference type="AlphaFoldDB" id="A0A022VTE4"/>
<feature type="region of interest" description="Disordered" evidence="1">
    <location>
        <begin position="1"/>
        <end position="86"/>
    </location>
</feature>
<feature type="compositionally biased region" description="Basic and acidic residues" evidence="1">
    <location>
        <begin position="30"/>
        <end position="42"/>
    </location>
</feature>
<accession>A0A022VTE4</accession>
<dbReference type="EMBL" id="KK207914">
    <property type="protein sequence ID" value="EZF48998.1"/>
    <property type="molecule type" value="Genomic_DNA"/>
</dbReference>
<organism evidence="2">
    <name type="scientific">Trichophyton rubrum CBS 288.86</name>
    <dbReference type="NCBI Taxonomy" id="1215330"/>
    <lineage>
        <taxon>Eukaryota</taxon>
        <taxon>Fungi</taxon>
        <taxon>Dikarya</taxon>
        <taxon>Ascomycota</taxon>
        <taxon>Pezizomycotina</taxon>
        <taxon>Eurotiomycetes</taxon>
        <taxon>Eurotiomycetidae</taxon>
        <taxon>Onygenales</taxon>
        <taxon>Arthrodermataceae</taxon>
        <taxon>Trichophyton</taxon>
    </lineage>
</organism>
<name>A0A022VTE4_TRIRU</name>
<proteinExistence type="predicted"/>
<dbReference type="Proteomes" id="UP000023758">
    <property type="component" value="Unassembled WGS sequence"/>
</dbReference>